<dbReference type="STRING" id="1317121.ATO11_02700"/>
<dbReference type="EMBL" id="AQQZ01000001">
    <property type="protein sequence ID" value="KNG95696.1"/>
    <property type="molecule type" value="Genomic_DNA"/>
</dbReference>
<evidence type="ECO:0000313" key="2">
    <source>
        <dbReference type="EMBL" id="KNG95696.1"/>
    </source>
</evidence>
<gene>
    <name evidence="2" type="ORF">ATO11_02700</name>
</gene>
<feature type="domain" description="Antitoxin Xre/MbcA/ParS-like toxin-binding" evidence="1">
    <location>
        <begin position="76"/>
        <end position="125"/>
    </location>
</feature>
<organism evidence="2 3">
    <name type="scientific">Pseudaestuariivita atlantica</name>
    <dbReference type="NCBI Taxonomy" id="1317121"/>
    <lineage>
        <taxon>Bacteria</taxon>
        <taxon>Pseudomonadati</taxon>
        <taxon>Pseudomonadota</taxon>
        <taxon>Alphaproteobacteria</taxon>
        <taxon>Rhodobacterales</taxon>
        <taxon>Paracoccaceae</taxon>
        <taxon>Pseudaestuariivita</taxon>
    </lineage>
</organism>
<sequence length="128" mass="14019">MLHPDAVTQSGVARFMASLQEPRTPYISPDRLAEVLGMSKSGLSKALGLHRNTLRNPGSDTVQGKLQEVVRIIMRATELCGDPDRAAYWFRNEPIAAYRNQTALELVAAGHARAVMQFIEDLENGANG</sequence>
<accession>A0A0L1JVA3</accession>
<protein>
    <recommendedName>
        <fullName evidence="1">Antitoxin Xre/MbcA/ParS-like toxin-binding domain-containing protein</fullName>
    </recommendedName>
</protein>
<evidence type="ECO:0000259" key="1">
    <source>
        <dbReference type="Pfam" id="PF09722"/>
    </source>
</evidence>
<dbReference type="Pfam" id="PF09722">
    <property type="entry name" value="Xre_MbcA_ParS_C"/>
    <property type="match status" value="1"/>
</dbReference>
<dbReference type="OrthoDB" id="582619at2"/>
<reference evidence="2 3" key="1">
    <citation type="journal article" date="2015" name="Int. J. Syst. Evol. Microbiol.">
        <title>Aestuariivita atlantica sp. nov., isolated from deep sea sediment of the Atlantic Ocean.</title>
        <authorList>
            <person name="Li G."/>
            <person name="Lai Q."/>
            <person name="Du Y."/>
            <person name="Liu X."/>
            <person name="Sun F."/>
            <person name="Shao Z."/>
        </authorList>
    </citation>
    <scope>NUCLEOTIDE SEQUENCE [LARGE SCALE GENOMIC DNA]</scope>
    <source>
        <strain evidence="2 3">22II-S11-z3</strain>
    </source>
</reference>
<dbReference type="Proteomes" id="UP000036938">
    <property type="component" value="Unassembled WGS sequence"/>
</dbReference>
<evidence type="ECO:0000313" key="3">
    <source>
        <dbReference type="Proteomes" id="UP000036938"/>
    </source>
</evidence>
<dbReference type="AlphaFoldDB" id="A0A0L1JVA3"/>
<name>A0A0L1JVA3_9RHOB</name>
<keyword evidence="3" id="KW-1185">Reference proteome</keyword>
<dbReference type="PATRIC" id="fig|1317121.7.peg.547"/>
<proteinExistence type="predicted"/>
<comment type="caution">
    <text evidence="2">The sequence shown here is derived from an EMBL/GenBank/DDBJ whole genome shotgun (WGS) entry which is preliminary data.</text>
</comment>
<dbReference type="InterPro" id="IPR024467">
    <property type="entry name" value="Xre/MbcA/ParS-like_toxin-bd"/>
</dbReference>